<evidence type="ECO:0000313" key="22">
    <source>
        <dbReference type="Proteomes" id="UP000011704"/>
    </source>
</evidence>
<evidence type="ECO:0000256" key="1">
    <source>
        <dbReference type="ARBA" id="ARBA00000915"/>
    </source>
</evidence>
<keyword evidence="11 18" id="KW-0808">Transferase</keyword>
<dbReference type="GO" id="GO:0000105">
    <property type="term" value="P:L-histidine biosynthetic process"/>
    <property type="evidence" value="ECO:0007669"/>
    <property type="project" value="UniProtKB-UniRule"/>
</dbReference>
<dbReference type="OrthoDB" id="9801867at2"/>
<comment type="cofactor">
    <cofactor evidence="2 18">
        <name>Mg(2+)</name>
        <dbReference type="ChEBI" id="CHEBI:18420"/>
    </cofactor>
</comment>
<dbReference type="UniPathway" id="UPA00031">
    <property type="reaction ID" value="UER00006"/>
</dbReference>
<evidence type="ECO:0000259" key="20">
    <source>
        <dbReference type="Pfam" id="PF08029"/>
    </source>
</evidence>
<dbReference type="Pfam" id="PF08029">
    <property type="entry name" value="HisG_C"/>
    <property type="match status" value="1"/>
</dbReference>
<dbReference type="InParanoid" id="M1YI71"/>
<dbReference type="InterPro" id="IPR011322">
    <property type="entry name" value="N-reg_PII-like_a/b"/>
</dbReference>
<name>M1YI71_NITG3</name>
<accession>M1YI71</accession>
<comment type="catalytic activity">
    <reaction evidence="1 18">
        <text>1-(5-phospho-beta-D-ribosyl)-ATP + diphosphate = 5-phospho-alpha-D-ribose 1-diphosphate + ATP</text>
        <dbReference type="Rhea" id="RHEA:18473"/>
        <dbReference type="ChEBI" id="CHEBI:30616"/>
        <dbReference type="ChEBI" id="CHEBI:33019"/>
        <dbReference type="ChEBI" id="CHEBI:58017"/>
        <dbReference type="ChEBI" id="CHEBI:73183"/>
        <dbReference type="EC" id="2.4.2.17"/>
    </reaction>
</comment>
<evidence type="ECO:0000256" key="13">
    <source>
        <dbReference type="ARBA" id="ARBA00022741"/>
    </source>
</evidence>
<dbReference type="InterPro" id="IPR013115">
    <property type="entry name" value="HisG_C"/>
</dbReference>
<keyword evidence="8 18" id="KW-0963">Cytoplasm</keyword>
<evidence type="ECO:0000256" key="14">
    <source>
        <dbReference type="ARBA" id="ARBA00022840"/>
    </source>
</evidence>
<protein>
    <recommendedName>
        <fullName evidence="7 18">ATP phosphoribosyltransferase</fullName>
        <shortName evidence="18">ATP-PRT</shortName>
        <shortName evidence="18">ATP-PRTase</shortName>
        <ecNumber evidence="6 18">2.4.2.17</ecNumber>
    </recommendedName>
</protein>
<dbReference type="InterPro" id="IPR020621">
    <property type="entry name" value="ATP-PRT_HisG_long"/>
</dbReference>
<comment type="similarity">
    <text evidence="5 18">Belongs to the ATP phosphoribosyltransferase family. Long subfamily.</text>
</comment>
<dbReference type="HOGENOM" id="CLU_038115_1_1_0"/>
<evidence type="ECO:0000256" key="7">
    <source>
        <dbReference type="ARBA" id="ARBA00020998"/>
    </source>
</evidence>
<dbReference type="InterPro" id="IPR013820">
    <property type="entry name" value="ATP_PRibTrfase_cat"/>
</dbReference>
<dbReference type="GO" id="GO:0000287">
    <property type="term" value="F:magnesium ion binding"/>
    <property type="evidence" value="ECO:0007669"/>
    <property type="project" value="UniProtKB-UniRule"/>
</dbReference>
<evidence type="ECO:0000256" key="8">
    <source>
        <dbReference type="ARBA" id="ARBA00022490"/>
    </source>
</evidence>
<evidence type="ECO:0000256" key="11">
    <source>
        <dbReference type="ARBA" id="ARBA00022679"/>
    </source>
</evidence>
<keyword evidence="12 18" id="KW-0479">Metal-binding</keyword>
<evidence type="ECO:0000256" key="4">
    <source>
        <dbReference type="ARBA" id="ARBA00004667"/>
    </source>
</evidence>
<organism evidence="21 22">
    <name type="scientific">Nitrospina gracilis (strain 3/211)</name>
    <dbReference type="NCBI Taxonomy" id="1266370"/>
    <lineage>
        <taxon>Bacteria</taxon>
        <taxon>Pseudomonadati</taxon>
        <taxon>Nitrospinota/Tectimicrobiota group</taxon>
        <taxon>Nitrospinota</taxon>
        <taxon>Nitrospinia</taxon>
        <taxon>Nitrospinales</taxon>
        <taxon>Nitrospinaceae</taxon>
        <taxon>Nitrospina</taxon>
    </lineage>
</organism>
<keyword evidence="13 18" id="KW-0547">Nucleotide-binding</keyword>
<dbReference type="SUPFAM" id="SSF54913">
    <property type="entry name" value="GlnB-like"/>
    <property type="match status" value="1"/>
</dbReference>
<reference evidence="21 22" key="1">
    <citation type="journal article" date="2013" name="Front. Microbiol.">
        <title>The genome of Nitrospina gracilis illuminates the metabolism and evolution of the major marine nitrite oxidizer.</title>
        <authorList>
            <person name="Luecker S."/>
            <person name="Nowka B."/>
            <person name="Rattei T."/>
            <person name="Spieck E."/>
            <person name="and Daims H."/>
        </authorList>
    </citation>
    <scope>NUCLEOTIDE SEQUENCE [LARGE SCALE GENOMIC DNA]</scope>
    <source>
        <strain evidence="21 22">3/211</strain>
    </source>
</reference>
<dbReference type="EMBL" id="CAQJ01000028">
    <property type="protein sequence ID" value="CCQ90151.1"/>
    <property type="molecule type" value="Genomic_DNA"/>
</dbReference>
<dbReference type="NCBIfam" id="TIGR03455">
    <property type="entry name" value="HisG_C-term"/>
    <property type="match status" value="1"/>
</dbReference>
<dbReference type="STRING" id="1266370.NITGR_250064"/>
<dbReference type="Gene3D" id="3.40.190.10">
    <property type="entry name" value="Periplasmic binding protein-like II"/>
    <property type="match status" value="2"/>
</dbReference>
<evidence type="ECO:0000259" key="19">
    <source>
        <dbReference type="Pfam" id="PF01634"/>
    </source>
</evidence>
<keyword evidence="9 18" id="KW-0028">Amino-acid biosynthesis</keyword>
<evidence type="ECO:0000256" key="18">
    <source>
        <dbReference type="HAMAP-Rule" id="MF_00079"/>
    </source>
</evidence>
<evidence type="ECO:0000256" key="3">
    <source>
        <dbReference type="ARBA" id="ARBA00004496"/>
    </source>
</evidence>
<evidence type="ECO:0000313" key="21">
    <source>
        <dbReference type="EMBL" id="CCQ90151.1"/>
    </source>
</evidence>
<proteinExistence type="inferred from homology"/>
<evidence type="ECO:0000256" key="16">
    <source>
        <dbReference type="ARBA" id="ARBA00023102"/>
    </source>
</evidence>
<gene>
    <name evidence="18 21" type="primary">hisG</name>
    <name evidence="21" type="ORF">NITGR_250064</name>
</gene>
<evidence type="ECO:0000256" key="2">
    <source>
        <dbReference type="ARBA" id="ARBA00001946"/>
    </source>
</evidence>
<evidence type="ECO:0000256" key="9">
    <source>
        <dbReference type="ARBA" id="ARBA00022605"/>
    </source>
</evidence>
<dbReference type="RefSeq" id="WP_005007394.1">
    <property type="nucleotide sequence ID" value="NZ_HG422173.1"/>
</dbReference>
<dbReference type="FunCoup" id="M1YI71">
    <property type="interactions" value="419"/>
</dbReference>
<feature type="domain" description="Histidine biosynthesis HisG C-terminal" evidence="20">
    <location>
        <begin position="217"/>
        <end position="289"/>
    </location>
</feature>
<keyword evidence="16 18" id="KW-0368">Histidine biosynthesis</keyword>
<sequence>MSGNVLKLGIPKGSLQDATAALFEKAGWKIKFSSRSYYPTIDDDEIECLLIRAQEIARYVADGVLDAGLTGKDWVQENRVEVEEIADLVYSKTSDRPVRWVIAVPNDSPINNVKDLQGKRIATEAVNMTIDYLKQHGVTASVEFSWGATEVKPPKLADAIVEITETGSSLRANNLRIIDTIMESNTKFIMNKDSFKDEWKRTKVERIVLMLKGAMAANRKVGIMMNVPRKSMEAVMKILPPNTKPTISSLTDDAWADLMVILEEKLVREIVPDLKKAGAEDIVEFPLNKIIH</sequence>
<dbReference type="GO" id="GO:0005737">
    <property type="term" value="C:cytoplasm"/>
    <property type="evidence" value="ECO:0007669"/>
    <property type="project" value="UniProtKB-SubCell"/>
</dbReference>
<keyword evidence="22" id="KW-1185">Reference proteome</keyword>
<comment type="subcellular location">
    <subcellularLocation>
        <location evidence="3 18">Cytoplasm</location>
    </subcellularLocation>
</comment>
<keyword evidence="15 18" id="KW-0460">Magnesium</keyword>
<dbReference type="Pfam" id="PF01634">
    <property type="entry name" value="HisG"/>
    <property type="match status" value="1"/>
</dbReference>
<keyword evidence="10 18" id="KW-0328">Glycosyltransferase</keyword>
<dbReference type="PANTHER" id="PTHR21403:SF10">
    <property type="entry name" value="ATP PHOSPHORIBOSYLTRANSFERASE"/>
    <property type="match status" value="1"/>
</dbReference>
<dbReference type="CDD" id="cd13593">
    <property type="entry name" value="PBP2_HisGL3"/>
    <property type="match status" value="1"/>
</dbReference>
<dbReference type="GO" id="GO:0003879">
    <property type="term" value="F:ATP phosphoribosyltransferase activity"/>
    <property type="evidence" value="ECO:0007669"/>
    <property type="project" value="UniProtKB-UniRule"/>
</dbReference>
<dbReference type="FunFam" id="3.30.70.120:FF:000002">
    <property type="entry name" value="ATP phosphoribosyltransferase"/>
    <property type="match status" value="1"/>
</dbReference>
<dbReference type="PANTHER" id="PTHR21403">
    <property type="entry name" value="ATP PHOSPHORIBOSYLTRANSFERASE ATP-PRTASE"/>
    <property type="match status" value="1"/>
</dbReference>
<comment type="function">
    <text evidence="17 18">Catalyzes the condensation of ATP and 5-phosphoribose 1-diphosphate to form N'-(5'-phosphoribosyl)-ATP (PR-ATP). Has a crucial role in the pathway because the rate of histidine biosynthesis seems to be controlled primarily by regulation of HisG enzymatic activity.</text>
</comment>
<evidence type="ECO:0000256" key="10">
    <source>
        <dbReference type="ARBA" id="ARBA00022676"/>
    </source>
</evidence>
<evidence type="ECO:0000256" key="17">
    <source>
        <dbReference type="ARBA" id="ARBA00024861"/>
    </source>
</evidence>
<evidence type="ECO:0000256" key="6">
    <source>
        <dbReference type="ARBA" id="ARBA00011946"/>
    </source>
</evidence>
<evidence type="ECO:0000256" key="5">
    <source>
        <dbReference type="ARBA" id="ARBA00007955"/>
    </source>
</evidence>
<dbReference type="Proteomes" id="UP000011704">
    <property type="component" value="Unassembled WGS sequence"/>
</dbReference>
<evidence type="ECO:0000256" key="15">
    <source>
        <dbReference type="ARBA" id="ARBA00022842"/>
    </source>
</evidence>
<feature type="domain" description="ATP phosphoribosyltransferase catalytic" evidence="19">
    <location>
        <begin position="52"/>
        <end position="212"/>
    </location>
</feature>
<dbReference type="NCBIfam" id="TIGR00070">
    <property type="entry name" value="hisG"/>
    <property type="match status" value="1"/>
</dbReference>
<dbReference type="InterPro" id="IPR001348">
    <property type="entry name" value="ATP_PRibTrfase_HisG"/>
</dbReference>
<dbReference type="HAMAP" id="MF_00079">
    <property type="entry name" value="HisG_Long"/>
    <property type="match status" value="1"/>
</dbReference>
<evidence type="ECO:0000256" key="12">
    <source>
        <dbReference type="ARBA" id="ARBA00022723"/>
    </source>
</evidence>
<dbReference type="AlphaFoldDB" id="M1YI71"/>
<dbReference type="SUPFAM" id="SSF53850">
    <property type="entry name" value="Periplasmic binding protein-like II"/>
    <property type="match status" value="1"/>
</dbReference>
<keyword evidence="14 18" id="KW-0067">ATP-binding</keyword>
<dbReference type="EC" id="2.4.2.17" evidence="6 18"/>
<dbReference type="GO" id="GO:0005524">
    <property type="term" value="F:ATP binding"/>
    <property type="evidence" value="ECO:0007669"/>
    <property type="project" value="UniProtKB-KW"/>
</dbReference>
<comment type="activity regulation">
    <text evidence="18">Feedback inhibited by histidine.</text>
</comment>
<dbReference type="Gene3D" id="3.30.70.120">
    <property type="match status" value="1"/>
</dbReference>
<comment type="pathway">
    <text evidence="4 18">Amino-acid biosynthesis; L-histidine biosynthesis; L-histidine from 5-phospho-alpha-D-ribose 1-diphosphate: step 1/9.</text>
</comment>
<comment type="caution">
    <text evidence="21">The sequence shown here is derived from an EMBL/GenBank/DDBJ whole genome shotgun (WGS) entry which is preliminary data.</text>
</comment>
<dbReference type="InterPro" id="IPR015867">
    <property type="entry name" value="N-reg_PII/ATP_PRibTrfase_C"/>
</dbReference>